<keyword evidence="1" id="KW-1185">Reference proteome</keyword>
<sequence length="113" mass="12475">MKFIFFSTISTLTPYLSGPGASKNQALGVNSPFRHAGSRSQSCTLCEGNLVVVDRGREKNSATMPFRCVACKKPLSRIGSVNERNAVVRVSPEKTICWTTFAELLWGEWGRHP</sequence>
<name>A0A7I4Z747_HAECO</name>
<dbReference type="WBParaSite" id="HCON_00191660-00001">
    <property type="protein sequence ID" value="HCON_00191660-00001"/>
    <property type="gene ID" value="HCON_00191660"/>
</dbReference>
<dbReference type="Proteomes" id="UP000025227">
    <property type="component" value="Unplaced"/>
</dbReference>
<evidence type="ECO:0000313" key="2">
    <source>
        <dbReference type="WBParaSite" id="HCON_00191660-00001"/>
    </source>
</evidence>
<reference evidence="2" key="1">
    <citation type="submission" date="2020-12" db="UniProtKB">
        <authorList>
            <consortium name="WormBaseParasite"/>
        </authorList>
    </citation>
    <scope>IDENTIFICATION</scope>
    <source>
        <strain evidence="2">MHco3</strain>
    </source>
</reference>
<protein>
    <submittedName>
        <fullName evidence="2">OrfB_Zn_ribbon domain-containing protein</fullName>
    </submittedName>
</protein>
<proteinExistence type="predicted"/>
<evidence type="ECO:0000313" key="1">
    <source>
        <dbReference type="Proteomes" id="UP000025227"/>
    </source>
</evidence>
<accession>A0A7I4Z747</accession>
<organism evidence="1 2">
    <name type="scientific">Haemonchus contortus</name>
    <name type="common">Barber pole worm</name>
    <dbReference type="NCBI Taxonomy" id="6289"/>
    <lineage>
        <taxon>Eukaryota</taxon>
        <taxon>Metazoa</taxon>
        <taxon>Ecdysozoa</taxon>
        <taxon>Nematoda</taxon>
        <taxon>Chromadorea</taxon>
        <taxon>Rhabditida</taxon>
        <taxon>Rhabditina</taxon>
        <taxon>Rhabditomorpha</taxon>
        <taxon>Strongyloidea</taxon>
        <taxon>Trichostrongylidae</taxon>
        <taxon>Haemonchus</taxon>
    </lineage>
</organism>
<dbReference type="AlphaFoldDB" id="A0A7I4Z747"/>